<reference evidence="1 2" key="1">
    <citation type="submission" date="2021-06" db="EMBL/GenBank/DDBJ databases">
        <title>Caerostris extrusa draft genome.</title>
        <authorList>
            <person name="Kono N."/>
            <person name="Arakawa K."/>
        </authorList>
    </citation>
    <scope>NUCLEOTIDE SEQUENCE [LARGE SCALE GENOMIC DNA]</scope>
</reference>
<evidence type="ECO:0000313" key="1">
    <source>
        <dbReference type="EMBL" id="GIZ02952.1"/>
    </source>
</evidence>
<accession>A0AAV4Y6R0</accession>
<protein>
    <submittedName>
        <fullName evidence="1">Uncharacterized protein</fullName>
    </submittedName>
</protein>
<dbReference type="EMBL" id="BPLR01018882">
    <property type="protein sequence ID" value="GIZ02952.1"/>
    <property type="molecule type" value="Genomic_DNA"/>
</dbReference>
<keyword evidence="2" id="KW-1185">Reference proteome</keyword>
<evidence type="ECO:0000313" key="2">
    <source>
        <dbReference type="Proteomes" id="UP001054945"/>
    </source>
</evidence>
<organism evidence="1 2">
    <name type="scientific">Caerostris extrusa</name>
    <name type="common">Bark spider</name>
    <name type="synonym">Caerostris bankana</name>
    <dbReference type="NCBI Taxonomy" id="172846"/>
    <lineage>
        <taxon>Eukaryota</taxon>
        <taxon>Metazoa</taxon>
        <taxon>Ecdysozoa</taxon>
        <taxon>Arthropoda</taxon>
        <taxon>Chelicerata</taxon>
        <taxon>Arachnida</taxon>
        <taxon>Araneae</taxon>
        <taxon>Araneomorphae</taxon>
        <taxon>Entelegynae</taxon>
        <taxon>Araneoidea</taxon>
        <taxon>Araneidae</taxon>
        <taxon>Caerostris</taxon>
    </lineage>
</organism>
<gene>
    <name evidence="1" type="ORF">CEXT_196851</name>
</gene>
<comment type="caution">
    <text evidence="1">The sequence shown here is derived from an EMBL/GenBank/DDBJ whole genome shotgun (WGS) entry which is preliminary data.</text>
</comment>
<proteinExistence type="predicted"/>
<name>A0AAV4Y6R0_CAEEX</name>
<dbReference type="Proteomes" id="UP001054945">
    <property type="component" value="Unassembled WGS sequence"/>
</dbReference>
<sequence>MEFFNRRCCHSATIEFDCIKCASGVELFERWHSFTPLIFCGSVQDKSEINYPDGSSNERKFCFWRFGQTRFNMFLNGSSRVDARLVLLVFRLREA</sequence>
<dbReference type="AlphaFoldDB" id="A0AAV4Y6R0"/>